<dbReference type="InterPro" id="IPR027267">
    <property type="entry name" value="AH/BAR_dom_sf"/>
</dbReference>
<accession>A0A1I8BK00</accession>
<reference evidence="2" key="1">
    <citation type="submission" date="2016-11" db="UniProtKB">
        <authorList>
            <consortium name="WormBaseParasite"/>
        </authorList>
    </citation>
    <scope>IDENTIFICATION</scope>
</reference>
<dbReference type="Gene3D" id="1.20.1270.60">
    <property type="entry name" value="Arfaptin homology (AH) domain/BAR domain"/>
    <property type="match status" value="1"/>
</dbReference>
<sequence>MCCMCRMCRNSKQEAPTKEVDELYRKLIEEYSTMRRAIGKLVEVYDVFLKKAASGVEPHFALSNQLREYAANFAEKDEELATELNTSAQTIEDLGKHNKDFVVNARSQVIVQLKGWYNESRKQFKQDMSDIGKRKAQLQTEMKRAGIVKLKEIEKTRESKKEKDFRKRMKLLKEGILFCKNNAASELTDYLRQMIVQMYTLGEESTRTIREVGKVDSSSY</sequence>
<evidence type="ECO:0000313" key="1">
    <source>
        <dbReference type="Proteomes" id="UP000095281"/>
    </source>
</evidence>
<protein>
    <submittedName>
        <fullName evidence="2">BAR domain-containing protein</fullName>
    </submittedName>
</protein>
<evidence type="ECO:0000313" key="2">
    <source>
        <dbReference type="WBParaSite" id="MhA1_Contig290.frz3.gene5"/>
    </source>
</evidence>
<dbReference type="Proteomes" id="UP000095281">
    <property type="component" value="Unplaced"/>
</dbReference>
<name>A0A1I8BK00_MELHA</name>
<organism evidence="1 2">
    <name type="scientific">Meloidogyne hapla</name>
    <name type="common">Root-knot nematode worm</name>
    <dbReference type="NCBI Taxonomy" id="6305"/>
    <lineage>
        <taxon>Eukaryota</taxon>
        <taxon>Metazoa</taxon>
        <taxon>Ecdysozoa</taxon>
        <taxon>Nematoda</taxon>
        <taxon>Chromadorea</taxon>
        <taxon>Rhabditida</taxon>
        <taxon>Tylenchina</taxon>
        <taxon>Tylenchomorpha</taxon>
        <taxon>Tylenchoidea</taxon>
        <taxon>Meloidogynidae</taxon>
        <taxon>Meloidogyninae</taxon>
        <taxon>Meloidogyne</taxon>
    </lineage>
</organism>
<dbReference type="SUPFAM" id="SSF103657">
    <property type="entry name" value="BAR/IMD domain-like"/>
    <property type="match status" value="1"/>
</dbReference>
<keyword evidence="1" id="KW-1185">Reference proteome</keyword>
<dbReference type="WBParaSite" id="MhA1_Contig290.frz3.gene5">
    <property type="protein sequence ID" value="MhA1_Contig290.frz3.gene5"/>
    <property type="gene ID" value="MhA1_Contig290.frz3.gene5"/>
</dbReference>
<dbReference type="AlphaFoldDB" id="A0A1I8BK00"/>
<proteinExistence type="predicted"/>